<protein>
    <submittedName>
        <fullName evidence="2">Phosphoribosyltransferase</fullName>
    </submittedName>
</protein>
<dbReference type="EMBL" id="JAAOZD010000001">
    <property type="protein sequence ID" value="NII99806.1"/>
    <property type="molecule type" value="Genomic_DNA"/>
</dbReference>
<keyword evidence="2" id="KW-0808">Transferase</keyword>
<name>A0ABX0TGC4_9MICC</name>
<dbReference type="InterPro" id="IPR029057">
    <property type="entry name" value="PRTase-like"/>
</dbReference>
<comment type="caution">
    <text evidence="2">The sequence shown here is derived from an EMBL/GenBank/DDBJ whole genome shotgun (WGS) entry which is preliminary data.</text>
</comment>
<reference evidence="2 3" key="1">
    <citation type="submission" date="2020-03" db="EMBL/GenBank/DDBJ databases">
        <title>Genomic Encyclopedia of Type Strains, Phase III (KMG-III): the genomes of soil and plant-associated and newly described type strains.</title>
        <authorList>
            <person name="Whitman W."/>
        </authorList>
    </citation>
    <scope>NUCLEOTIDE SEQUENCE [LARGE SCALE GENOMIC DNA]</scope>
    <source>
        <strain evidence="2 3">CECT 4207</strain>
    </source>
</reference>
<dbReference type="Proteomes" id="UP000802392">
    <property type="component" value="Unassembled WGS sequence"/>
</dbReference>
<feature type="domain" description="Phosphoribosyltransferase" evidence="1">
    <location>
        <begin position="28"/>
        <end position="185"/>
    </location>
</feature>
<dbReference type="GO" id="GO:0016757">
    <property type="term" value="F:glycosyltransferase activity"/>
    <property type="evidence" value="ECO:0007669"/>
    <property type="project" value="UniProtKB-KW"/>
</dbReference>
<dbReference type="Gene3D" id="3.40.50.2020">
    <property type="match status" value="1"/>
</dbReference>
<dbReference type="Gene3D" id="3.30.1310.20">
    <property type="entry name" value="PRTase-like"/>
    <property type="match status" value="1"/>
</dbReference>
<dbReference type="InterPro" id="IPR000836">
    <property type="entry name" value="PRTase_dom"/>
</dbReference>
<keyword evidence="3" id="KW-1185">Reference proteome</keyword>
<evidence type="ECO:0000313" key="2">
    <source>
        <dbReference type="EMBL" id="NII99806.1"/>
    </source>
</evidence>
<evidence type="ECO:0000313" key="3">
    <source>
        <dbReference type="Proteomes" id="UP000802392"/>
    </source>
</evidence>
<dbReference type="Pfam" id="PF00156">
    <property type="entry name" value="Pribosyltran"/>
    <property type="match status" value="1"/>
</dbReference>
<dbReference type="SUPFAM" id="SSF53271">
    <property type="entry name" value="PRTase-like"/>
    <property type="match status" value="1"/>
</dbReference>
<keyword evidence="2" id="KW-0328">Glycosyltransferase</keyword>
<dbReference type="CDD" id="cd06223">
    <property type="entry name" value="PRTases_typeI"/>
    <property type="match status" value="1"/>
</dbReference>
<organism evidence="2 3">
    <name type="scientific">Paenarthrobacter ilicis</name>
    <dbReference type="NCBI Taxonomy" id="43665"/>
    <lineage>
        <taxon>Bacteria</taxon>
        <taxon>Bacillati</taxon>
        <taxon>Actinomycetota</taxon>
        <taxon>Actinomycetes</taxon>
        <taxon>Micrococcales</taxon>
        <taxon>Micrococcaceae</taxon>
        <taxon>Paenarthrobacter</taxon>
    </lineage>
</organism>
<sequence>MEGRLGRALIDVEVEHMGMRFEDRAEAGRRLAEALPQLRERPDTLVLGLARGGVPVAAAAAAGLYVPLGTVLVRKLGIPGRDETAFGALAWSGGDVLRIINKPLKELLLSRGMSPAALEAVEKNERSELLRRAGTYPGARHEVHGKTVVLVDDGLATGATMRAAVEAVRAAGARTVIAAVPVASLDASTSLKHVCDAVFALHTPGKFHAVGAFYRQFDQLSDHDAVALLESAGNHR</sequence>
<accession>A0ABX0TGC4</accession>
<proteinExistence type="predicted"/>
<gene>
    <name evidence="2" type="ORF">FHR86_000105</name>
</gene>
<evidence type="ECO:0000259" key="1">
    <source>
        <dbReference type="Pfam" id="PF00156"/>
    </source>
</evidence>